<name>A0A484L7C8_9ASTE</name>
<dbReference type="AlphaFoldDB" id="A0A484L7C8"/>
<proteinExistence type="predicted"/>
<dbReference type="EMBL" id="OOIL02001115">
    <property type="protein sequence ID" value="VFQ72216.1"/>
    <property type="molecule type" value="Genomic_DNA"/>
</dbReference>
<dbReference type="Proteomes" id="UP000595140">
    <property type="component" value="Unassembled WGS sequence"/>
</dbReference>
<protein>
    <submittedName>
        <fullName evidence="1">Uncharacterized protein</fullName>
    </submittedName>
</protein>
<sequence>MPNFKSVSDFLKAVQEGETYVRNAGHSRYVDLLEWERSLLGLGEMNLLRDFGFHDKFVSKSFDSGFEVASYSLAKPQDELPWEEGSLSSSKTYAEDFLMDPVLMLNARQAVVYVSTDLRHMFLKGYLMAQSFNLAVTSGRTKYKFNALAAKMYRNPKPSTKLAKLMKNSLVVDVAHFTREQVWLIVEMCNEYPAKRFGPANIYNNLSLAADDLVLFCDDWFQQGEDPGYGSPELMWNDIVNIALKFEALDDLGHVVSSFRGVPGILRSVNRWSGEDSFPLEYPLSFSISLGVKSTYSITPAVTGYADYFATSKCLVADLLLSQMMVLSFFNVIEDIGGLGSLCVPTGNAKTDALFNSVLRNHGLSSEVDGDNCIYEEWKAIRKCDIVRILSA</sequence>
<gene>
    <name evidence="1" type="ORF">CCAM_LOCUS13992</name>
</gene>
<reference evidence="1 2" key="1">
    <citation type="submission" date="2018-04" db="EMBL/GenBank/DDBJ databases">
        <authorList>
            <person name="Vogel A."/>
        </authorList>
    </citation>
    <scope>NUCLEOTIDE SEQUENCE [LARGE SCALE GENOMIC DNA]</scope>
</reference>
<organism evidence="1 2">
    <name type="scientific">Cuscuta campestris</name>
    <dbReference type="NCBI Taxonomy" id="132261"/>
    <lineage>
        <taxon>Eukaryota</taxon>
        <taxon>Viridiplantae</taxon>
        <taxon>Streptophyta</taxon>
        <taxon>Embryophyta</taxon>
        <taxon>Tracheophyta</taxon>
        <taxon>Spermatophyta</taxon>
        <taxon>Magnoliopsida</taxon>
        <taxon>eudicotyledons</taxon>
        <taxon>Gunneridae</taxon>
        <taxon>Pentapetalae</taxon>
        <taxon>asterids</taxon>
        <taxon>lamiids</taxon>
        <taxon>Solanales</taxon>
        <taxon>Convolvulaceae</taxon>
        <taxon>Cuscuteae</taxon>
        <taxon>Cuscuta</taxon>
        <taxon>Cuscuta subgen. Grammica</taxon>
        <taxon>Cuscuta sect. Cleistogrammica</taxon>
    </lineage>
</organism>
<evidence type="ECO:0000313" key="2">
    <source>
        <dbReference type="Proteomes" id="UP000595140"/>
    </source>
</evidence>
<dbReference type="OrthoDB" id="1790612at2759"/>
<accession>A0A484L7C8</accession>
<keyword evidence="2" id="KW-1185">Reference proteome</keyword>
<evidence type="ECO:0000313" key="1">
    <source>
        <dbReference type="EMBL" id="VFQ72216.1"/>
    </source>
</evidence>